<dbReference type="STRING" id="62324.A0A182RZ38"/>
<accession>A0A182RZ38</accession>
<dbReference type="AlphaFoldDB" id="A0A182RZ38"/>
<keyword evidence="5" id="KW-0010">Activator</keyword>
<dbReference type="GO" id="GO:0000981">
    <property type="term" value="F:DNA-binding transcription factor activity, RNA polymerase II-specific"/>
    <property type="evidence" value="ECO:0007669"/>
    <property type="project" value="TreeGrafter"/>
</dbReference>
<keyword evidence="6" id="KW-0804">Transcription</keyword>
<evidence type="ECO:0000256" key="4">
    <source>
        <dbReference type="ARBA" id="ARBA00023125"/>
    </source>
</evidence>
<dbReference type="PANTHER" id="PTHR11492:SF8">
    <property type="entry name" value="NUCLEAR FACTOR I, ISOFORM B"/>
    <property type="match status" value="1"/>
</dbReference>
<dbReference type="GO" id="GO:0005634">
    <property type="term" value="C:nucleus"/>
    <property type="evidence" value="ECO:0007669"/>
    <property type="project" value="UniProtKB-SubCell"/>
</dbReference>
<dbReference type="GO" id="GO:0000978">
    <property type="term" value="F:RNA polymerase II cis-regulatory region sequence-specific DNA binding"/>
    <property type="evidence" value="ECO:0007669"/>
    <property type="project" value="TreeGrafter"/>
</dbReference>
<keyword evidence="2" id="KW-0235">DNA replication</keyword>
<dbReference type="InterPro" id="IPR019548">
    <property type="entry name" value="CTF/NFI_DNA-bd_N"/>
</dbReference>
<dbReference type="VEuPathDB" id="VectorBase:AFUN2_011050"/>
<dbReference type="Pfam" id="PF03165">
    <property type="entry name" value="MH1"/>
    <property type="match status" value="1"/>
</dbReference>
<keyword evidence="7" id="KW-0539">Nucleus</keyword>
<dbReference type="PROSITE" id="PS51080">
    <property type="entry name" value="CTF_NFI_2"/>
    <property type="match status" value="1"/>
</dbReference>
<evidence type="ECO:0000256" key="3">
    <source>
        <dbReference type="ARBA" id="ARBA00023015"/>
    </source>
</evidence>
<dbReference type="EnsemblMetazoa" id="AFUN011569-RA">
    <property type="protein sequence ID" value="AFUN011569-PA"/>
    <property type="gene ID" value="AFUN011569"/>
</dbReference>
<proteinExistence type="predicted"/>
<organism evidence="9">
    <name type="scientific">Anopheles funestus</name>
    <name type="common">African malaria mosquito</name>
    <dbReference type="NCBI Taxonomy" id="62324"/>
    <lineage>
        <taxon>Eukaryota</taxon>
        <taxon>Metazoa</taxon>
        <taxon>Ecdysozoa</taxon>
        <taxon>Arthropoda</taxon>
        <taxon>Hexapoda</taxon>
        <taxon>Insecta</taxon>
        <taxon>Pterygota</taxon>
        <taxon>Neoptera</taxon>
        <taxon>Endopterygota</taxon>
        <taxon>Diptera</taxon>
        <taxon>Nematocera</taxon>
        <taxon>Culicoidea</taxon>
        <taxon>Culicidae</taxon>
        <taxon>Anophelinae</taxon>
        <taxon>Anopheles</taxon>
    </lineage>
</organism>
<dbReference type="GO" id="GO:0006260">
    <property type="term" value="P:DNA replication"/>
    <property type="evidence" value="ECO:0007669"/>
    <property type="project" value="UniProtKB-KW"/>
</dbReference>
<dbReference type="InterPro" id="IPR020604">
    <property type="entry name" value="CTF/NFI_DNA-bd-dom"/>
</dbReference>
<evidence type="ECO:0000256" key="5">
    <source>
        <dbReference type="ARBA" id="ARBA00023159"/>
    </source>
</evidence>
<dbReference type="GO" id="GO:0045893">
    <property type="term" value="P:positive regulation of DNA-templated transcription"/>
    <property type="evidence" value="ECO:0007669"/>
    <property type="project" value="UniProtKB-ARBA"/>
</dbReference>
<evidence type="ECO:0000259" key="8">
    <source>
        <dbReference type="PROSITE" id="PS51080"/>
    </source>
</evidence>
<dbReference type="Pfam" id="PF10524">
    <property type="entry name" value="NfI_DNAbd_pre-N"/>
    <property type="match status" value="1"/>
</dbReference>
<dbReference type="InterPro" id="IPR000647">
    <property type="entry name" value="CTF/NFI"/>
</dbReference>
<sequence>MCPCILPITTWKNTPPSCQTQRTWAAANTTKRTVRYPYPSMSLLRDLQRTRCIFARRTNQPTYGYRHVPPTIQQPCAYASRLLSVIPYVTSTASDLALVHRGQFSAAGLLDAAGLPPGYEPDPITASPAMHRSATMDSKATINKGNFLSQQEDFHPFIEALLPYVKSFSYTWFNLQAAKRRYLKKHEKKMTHNEENKCKRDFQNENPETKQKWAARLLGKLRKDITHDSRENFVHCISKKKTSMCILSNPDQKGKMRRIDCLRQADKVWRLDLVMVILFKAIPLESTDGERLEKACFCTSPSLCINPYHIQVLIKELDLYLANFIKLMRKIRVKNHTTARANFPKPPLATRCLATTLSHRLVFSPRRNCGALRRVGYICPLVQIYLTSHYY</sequence>
<comment type="subcellular location">
    <subcellularLocation>
        <location evidence="1">Nucleus</location>
    </subcellularLocation>
</comment>
<evidence type="ECO:0000256" key="2">
    <source>
        <dbReference type="ARBA" id="ARBA00022705"/>
    </source>
</evidence>
<name>A0A182RZ38_ANOFN</name>
<dbReference type="SMART" id="SM00523">
    <property type="entry name" value="DWA"/>
    <property type="match status" value="1"/>
</dbReference>
<evidence type="ECO:0000256" key="1">
    <source>
        <dbReference type="ARBA" id="ARBA00004123"/>
    </source>
</evidence>
<keyword evidence="4" id="KW-0238">DNA-binding</keyword>
<evidence type="ECO:0000313" key="9">
    <source>
        <dbReference type="EnsemblMetazoa" id="AFUN011569-PA"/>
    </source>
</evidence>
<feature type="domain" description="CTF/NF-I" evidence="8">
    <location>
        <begin position="143"/>
        <end position="336"/>
    </location>
</feature>
<dbReference type="PANTHER" id="PTHR11492">
    <property type="entry name" value="NUCLEAR FACTOR I"/>
    <property type="match status" value="1"/>
</dbReference>
<dbReference type="VEuPathDB" id="VectorBase:AFUN011569"/>
<keyword evidence="3" id="KW-0805">Transcription regulation</keyword>
<evidence type="ECO:0000256" key="7">
    <source>
        <dbReference type="ARBA" id="ARBA00023242"/>
    </source>
</evidence>
<reference evidence="9" key="1">
    <citation type="submission" date="2020-05" db="UniProtKB">
        <authorList>
            <consortium name="EnsemblMetazoa"/>
        </authorList>
    </citation>
    <scope>IDENTIFICATION</scope>
    <source>
        <strain evidence="9">FUMOZ</strain>
    </source>
</reference>
<dbReference type="InterPro" id="IPR003619">
    <property type="entry name" value="MAD_homology1_Dwarfin-type"/>
</dbReference>
<protein>
    <recommendedName>
        <fullName evidence="8">CTF/NF-I domain-containing protein</fullName>
    </recommendedName>
</protein>
<evidence type="ECO:0000256" key="6">
    <source>
        <dbReference type="ARBA" id="ARBA00023163"/>
    </source>
</evidence>